<evidence type="ECO:0000256" key="1">
    <source>
        <dbReference type="ARBA" id="ARBA00007637"/>
    </source>
</evidence>
<dbReference type="Pfam" id="PF01370">
    <property type="entry name" value="Epimerase"/>
    <property type="match status" value="1"/>
</dbReference>
<feature type="domain" description="NAD-dependent epimerase/dehydratase" evidence="2">
    <location>
        <begin position="3"/>
        <end position="131"/>
    </location>
</feature>
<dbReference type="EMBL" id="LNQE01000248">
    <property type="protein sequence ID" value="KUG28206.1"/>
    <property type="molecule type" value="Genomic_DNA"/>
</dbReference>
<protein>
    <submittedName>
        <fullName evidence="3">Udp-glucose 4-epimerase</fullName>
        <ecNumber evidence="3">5.1.3.2</ecNumber>
    </submittedName>
</protein>
<dbReference type="PANTHER" id="PTHR43000">
    <property type="entry name" value="DTDP-D-GLUCOSE 4,6-DEHYDRATASE-RELATED"/>
    <property type="match status" value="1"/>
</dbReference>
<dbReference type="Gene3D" id="3.40.50.720">
    <property type="entry name" value="NAD(P)-binding Rossmann-like Domain"/>
    <property type="match status" value="1"/>
</dbReference>
<proteinExistence type="inferred from homology"/>
<accession>A0A0W8G5F4</accession>
<dbReference type="InterPro" id="IPR001509">
    <property type="entry name" value="Epimerase_deHydtase"/>
</dbReference>
<evidence type="ECO:0000259" key="2">
    <source>
        <dbReference type="Pfam" id="PF01370"/>
    </source>
</evidence>
<dbReference type="AlphaFoldDB" id="A0A0W8G5F4"/>
<gene>
    <name evidence="3" type="ORF">ASZ90_001918</name>
</gene>
<comment type="caution">
    <text evidence="3">The sequence shown here is derived from an EMBL/GenBank/DDBJ whole genome shotgun (WGS) entry which is preliminary data.</text>
</comment>
<dbReference type="SUPFAM" id="SSF51735">
    <property type="entry name" value="NAD(P)-binding Rossmann-fold domains"/>
    <property type="match status" value="1"/>
</dbReference>
<sequence length="183" mass="19990">MKAMVQGGLSRVAAVGTCLEYGLQSGPLAETLPARPVTPYGLGKDVLRRQLEALSRTLPFSLLWCRLFYMYGPGQARGSLLPLLAAAAARGDEVFPMSGGEQLRDYLPVETVADLLARAALSPGAEGIVNVCSGRPVSVRVLVERWMTENGWRMRLELGRYPYPDYEPLAFWGDASRLFAVLS</sequence>
<reference evidence="3" key="1">
    <citation type="journal article" date="2015" name="Proc. Natl. Acad. Sci. U.S.A.">
        <title>Networks of energetic and metabolic interactions define dynamics in microbial communities.</title>
        <authorList>
            <person name="Embree M."/>
            <person name="Liu J.K."/>
            <person name="Al-Bassam M.M."/>
            <person name="Zengler K."/>
        </authorList>
    </citation>
    <scope>NUCLEOTIDE SEQUENCE</scope>
</reference>
<dbReference type="InterPro" id="IPR036291">
    <property type="entry name" value="NAD(P)-bd_dom_sf"/>
</dbReference>
<dbReference type="Gene3D" id="3.90.25.10">
    <property type="entry name" value="UDP-galactose 4-epimerase, domain 1"/>
    <property type="match status" value="1"/>
</dbReference>
<dbReference type="EC" id="5.1.3.2" evidence="3"/>
<name>A0A0W8G5F4_9ZZZZ</name>
<dbReference type="GO" id="GO:0003978">
    <property type="term" value="F:UDP-glucose 4-epimerase activity"/>
    <property type="evidence" value="ECO:0007669"/>
    <property type="project" value="UniProtKB-EC"/>
</dbReference>
<evidence type="ECO:0000313" key="3">
    <source>
        <dbReference type="EMBL" id="KUG28206.1"/>
    </source>
</evidence>
<keyword evidence="3" id="KW-0413">Isomerase</keyword>
<comment type="similarity">
    <text evidence="1">Belongs to the NAD(P)-dependent epimerase/dehydratase family.</text>
</comment>
<organism evidence="3">
    <name type="scientific">hydrocarbon metagenome</name>
    <dbReference type="NCBI Taxonomy" id="938273"/>
    <lineage>
        <taxon>unclassified sequences</taxon>
        <taxon>metagenomes</taxon>
        <taxon>ecological metagenomes</taxon>
    </lineage>
</organism>